<feature type="region of interest" description="Disordered" evidence="1">
    <location>
        <begin position="172"/>
        <end position="197"/>
    </location>
</feature>
<dbReference type="AlphaFoldDB" id="L0AYS0"/>
<dbReference type="InterPro" id="IPR016024">
    <property type="entry name" value="ARM-type_fold"/>
</dbReference>
<sequence length="565" mass="62404">MGSCCSKGEQGNKNEILGKTVEANSNDPSITPKGASKKPDIKPKGSSYAENNPENDSNKNSKDKEIQKPVKENKRSDKSPNSENKHSSRYNPPMKTKEKQFDLNASVRSEYDSFEWKVKEERRLEKEKRKEKLIRGKSNEKMPKATPTFVNEDDRPISQAKGVNTRGWWEVDEPQDTTEQVGTGDVSKTHENSDGDKDVNVQIQNLSITLKDSFSIDLEDDVSASRSIEIDDSMEIPAPRTVRPIVNQIPNKKVDIEDSTDRDKIISTPTSVPIRTTDDTLQENTTQATTAKSVTPKFKRPLPLKRGVRPLGPKRPGPAKPTIATVTTLLKKIKDLGEDRFNEQLKSQSELNGMLQKYPEVVKECDSLVLIDAAKSIIVHASSGRSNVSKNSIICIGNLFSVVGNVLVPVLADIITVCIKKGISGSPEFLSSAANSTLIKVCNTGAEGRVSSAFLSMIRQNKSYQLIVLNSFVILLNRLGDSIIKLKTLPDIIDAAAYGLNAGNLSIRKSSKIIFGIINKHSNLDELLNRSGLSMSLKMTVKQSIKRYNSAEKDELIQELSKDVV</sequence>
<feature type="region of interest" description="Disordered" evidence="1">
    <location>
        <begin position="121"/>
        <end position="155"/>
    </location>
</feature>
<dbReference type="OrthoDB" id="366435at2759"/>
<evidence type="ECO:0000256" key="1">
    <source>
        <dbReference type="SAM" id="MobiDB-lite"/>
    </source>
</evidence>
<feature type="region of interest" description="Disordered" evidence="1">
    <location>
        <begin position="302"/>
        <end position="321"/>
    </location>
</feature>
<reference evidence="2 3" key="1">
    <citation type="journal article" date="2012" name="BMC Genomics">
        <title>Comparative genomic analysis and phylogenetic position of Theileria equi.</title>
        <authorList>
            <person name="Kappmeyer L.S."/>
            <person name="Thiagarajan M."/>
            <person name="Herndon D.R."/>
            <person name="Ramsay J.D."/>
            <person name="Caler E."/>
            <person name="Djikeng A."/>
            <person name="Gillespie J.J."/>
            <person name="Lau A.O."/>
            <person name="Roalson E.H."/>
            <person name="Silva J.C."/>
            <person name="Silva M.G."/>
            <person name="Suarez C.E."/>
            <person name="Ueti M.W."/>
            <person name="Nene V.M."/>
            <person name="Mealey R.H."/>
            <person name="Knowles D.P."/>
            <person name="Brayton K.A."/>
        </authorList>
    </citation>
    <scope>NUCLEOTIDE SEQUENCE [LARGE SCALE GENOMIC DNA]</scope>
    <source>
        <strain evidence="2 3">WA</strain>
    </source>
</reference>
<dbReference type="InterPro" id="IPR011989">
    <property type="entry name" value="ARM-like"/>
</dbReference>
<dbReference type="KEGG" id="beq:BEWA_001490"/>
<name>L0AYS0_THEEQ</name>
<keyword evidence="3" id="KW-1185">Reference proteome</keyword>
<feature type="compositionally biased region" description="Basic and acidic residues" evidence="1">
    <location>
        <begin position="56"/>
        <end position="86"/>
    </location>
</feature>
<dbReference type="VEuPathDB" id="PiroplasmaDB:BEWA_001490"/>
<dbReference type="GeneID" id="15804826"/>
<feature type="compositionally biased region" description="Basic and acidic residues" evidence="1">
    <location>
        <begin position="187"/>
        <end position="197"/>
    </location>
</feature>
<evidence type="ECO:0008006" key="4">
    <source>
        <dbReference type="Google" id="ProtNLM"/>
    </source>
</evidence>
<dbReference type="Gene3D" id="1.25.10.10">
    <property type="entry name" value="Leucine-rich Repeat Variant"/>
    <property type="match status" value="1"/>
</dbReference>
<dbReference type="EMBL" id="CP001670">
    <property type="protein sequence ID" value="AFZ80742.1"/>
    <property type="molecule type" value="Genomic_DNA"/>
</dbReference>
<evidence type="ECO:0000313" key="2">
    <source>
        <dbReference type="EMBL" id="AFZ80742.1"/>
    </source>
</evidence>
<organism evidence="2 3">
    <name type="scientific">Theileria equi strain WA</name>
    <dbReference type="NCBI Taxonomy" id="1537102"/>
    <lineage>
        <taxon>Eukaryota</taxon>
        <taxon>Sar</taxon>
        <taxon>Alveolata</taxon>
        <taxon>Apicomplexa</taxon>
        <taxon>Aconoidasida</taxon>
        <taxon>Piroplasmida</taxon>
        <taxon>Theileriidae</taxon>
        <taxon>Theileria</taxon>
    </lineage>
</organism>
<evidence type="ECO:0000313" key="3">
    <source>
        <dbReference type="Proteomes" id="UP000031512"/>
    </source>
</evidence>
<dbReference type="Proteomes" id="UP000031512">
    <property type="component" value="Chromosome 3"/>
</dbReference>
<gene>
    <name evidence="2" type="ORF">BEWA_001490</name>
</gene>
<dbReference type="SUPFAM" id="SSF48371">
    <property type="entry name" value="ARM repeat"/>
    <property type="match status" value="1"/>
</dbReference>
<proteinExistence type="predicted"/>
<accession>L0AYS0</accession>
<feature type="region of interest" description="Disordered" evidence="1">
    <location>
        <begin position="1"/>
        <end position="105"/>
    </location>
</feature>
<feature type="compositionally biased region" description="Basic and acidic residues" evidence="1">
    <location>
        <begin position="121"/>
        <end position="143"/>
    </location>
</feature>
<protein>
    <recommendedName>
        <fullName evidence="4">CLASP N-terminal domain-containing protein</fullName>
    </recommendedName>
</protein>
<dbReference type="RefSeq" id="XP_004830408.1">
    <property type="nucleotide sequence ID" value="XM_004830351.1"/>
</dbReference>
<dbReference type="eggNOG" id="KOG2933">
    <property type="taxonomic scope" value="Eukaryota"/>
</dbReference>